<gene>
    <name evidence="2" type="ORF">C8D88_11383</name>
</gene>
<dbReference type="Proteomes" id="UP000246005">
    <property type="component" value="Unassembled WGS sequence"/>
</dbReference>
<keyword evidence="1" id="KW-1133">Transmembrane helix</keyword>
<proteinExistence type="predicted"/>
<accession>A0A316HP66</accession>
<comment type="caution">
    <text evidence="2">The sequence shown here is derived from an EMBL/GenBank/DDBJ whole genome shotgun (WGS) entry which is preliminary data.</text>
</comment>
<organism evidence="2 3">
    <name type="scientific">Lentzea atacamensis</name>
    <dbReference type="NCBI Taxonomy" id="531938"/>
    <lineage>
        <taxon>Bacteria</taxon>
        <taxon>Bacillati</taxon>
        <taxon>Actinomycetota</taxon>
        <taxon>Actinomycetes</taxon>
        <taxon>Pseudonocardiales</taxon>
        <taxon>Pseudonocardiaceae</taxon>
        <taxon>Lentzea</taxon>
    </lineage>
</organism>
<sequence length="54" mass="5593">MALQVALGQLNLTHDTDYGMLIAGTVPAVIPLLIVFLVGARNFIADLATGAVRG</sequence>
<name>A0A316HP66_9PSEU</name>
<evidence type="ECO:0000313" key="2">
    <source>
        <dbReference type="EMBL" id="PWK82490.1"/>
    </source>
</evidence>
<evidence type="ECO:0000313" key="3">
    <source>
        <dbReference type="Proteomes" id="UP000246005"/>
    </source>
</evidence>
<dbReference type="AlphaFoldDB" id="A0A316HP66"/>
<evidence type="ECO:0000256" key="1">
    <source>
        <dbReference type="SAM" id="Phobius"/>
    </source>
</evidence>
<dbReference type="EMBL" id="QGHB01000013">
    <property type="protein sequence ID" value="PWK82490.1"/>
    <property type="molecule type" value="Genomic_DNA"/>
</dbReference>
<protein>
    <submittedName>
        <fullName evidence="2">Uncharacterized protein</fullName>
    </submittedName>
</protein>
<keyword evidence="1" id="KW-0472">Membrane</keyword>
<feature type="transmembrane region" description="Helical" evidence="1">
    <location>
        <begin position="20"/>
        <end position="40"/>
    </location>
</feature>
<reference evidence="2 3" key="1">
    <citation type="submission" date="2018-05" db="EMBL/GenBank/DDBJ databases">
        <title>Genomic Encyclopedia of Type Strains, Phase IV (KMG-IV): sequencing the most valuable type-strain genomes for metagenomic binning, comparative biology and taxonomic classification.</title>
        <authorList>
            <person name="Goeker M."/>
        </authorList>
    </citation>
    <scope>NUCLEOTIDE SEQUENCE [LARGE SCALE GENOMIC DNA]</scope>
    <source>
        <strain evidence="2 3">DSM 45480</strain>
    </source>
</reference>
<keyword evidence="1" id="KW-0812">Transmembrane</keyword>